<reference evidence="2 3" key="1">
    <citation type="submission" date="2018-06" db="EMBL/GenBank/DDBJ databases">
        <title>WGS assembly of Brassica rapa FPsc.</title>
        <authorList>
            <person name="Bowman J."/>
            <person name="Kohchi T."/>
            <person name="Yamato K."/>
            <person name="Jenkins J."/>
            <person name="Shu S."/>
            <person name="Ishizaki K."/>
            <person name="Yamaoka S."/>
            <person name="Nishihama R."/>
            <person name="Nakamura Y."/>
            <person name="Berger F."/>
            <person name="Adam C."/>
            <person name="Aki S."/>
            <person name="Althoff F."/>
            <person name="Araki T."/>
            <person name="Arteaga-Vazquez M."/>
            <person name="Balasubrmanian S."/>
            <person name="Bauer D."/>
            <person name="Boehm C."/>
            <person name="Briginshaw L."/>
            <person name="Caballero-Perez J."/>
            <person name="Catarino B."/>
            <person name="Chen F."/>
            <person name="Chiyoda S."/>
            <person name="Chovatia M."/>
            <person name="Davies K."/>
            <person name="Delmans M."/>
            <person name="Demura T."/>
            <person name="Dierschke T."/>
            <person name="Dolan L."/>
            <person name="Dorantes-Acosta A."/>
            <person name="Eklund D."/>
            <person name="Florent S."/>
            <person name="Flores-Sandoval E."/>
            <person name="Fujiyama A."/>
            <person name="Fukuzawa H."/>
            <person name="Galik B."/>
            <person name="Grimanelli D."/>
            <person name="Grimwood J."/>
            <person name="Grossniklaus U."/>
            <person name="Hamada T."/>
            <person name="Haseloff J."/>
            <person name="Hetherington A."/>
            <person name="Higo A."/>
            <person name="Hirakawa Y."/>
            <person name="Hundley H."/>
            <person name="Ikeda Y."/>
            <person name="Inoue K."/>
            <person name="Inoue S."/>
            <person name="Ishida S."/>
            <person name="Jia Q."/>
            <person name="Kakita M."/>
            <person name="Kanazawa T."/>
            <person name="Kawai Y."/>
            <person name="Kawashima T."/>
            <person name="Kennedy M."/>
            <person name="Kinose K."/>
            <person name="Kinoshita T."/>
            <person name="Kohara Y."/>
            <person name="Koide E."/>
            <person name="Komatsu K."/>
            <person name="Kopischke S."/>
            <person name="Kubo M."/>
            <person name="Kyozuka J."/>
            <person name="Lagercrantz U."/>
            <person name="Lin S."/>
            <person name="Lindquist E."/>
            <person name="Lipzen A."/>
            <person name="Lu C."/>
            <person name="Luna E."/>
            <person name="Martienssen R."/>
            <person name="Minamino N."/>
            <person name="Mizutani M."/>
            <person name="Mizutani M."/>
            <person name="Mochizuki N."/>
            <person name="Monte I."/>
            <person name="Mosher R."/>
            <person name="Nagasaki H."/>
            <person name="Nakagami H."/>
            <person name="Naramoto S."/>
            <person name="Nishitani K."/>
            <person name="Ohtani M."/>
            <person name="Okamoto T."/>
            <person name="Okumura M."/>
            <person name="Phillips J."/>
            <person name="Pollak B."/>
            <person name="Reinders A."/>
            <person name="Roevekamp M."/>
            <person name="Sano R."/>
            <person name="Sawa S."/>
            <person name="Schmid M."/>
            <person name="Shirakawa M."/>
            <person name="Solano R."/>
            <person name="Spunde A."/>
            <person name="Suetsugu N."/>
            <person name="Sugano S."/>
            <person name="Sugiyama A."/>
            <person name="Sun R."/>
            <person name="Suzuki Y."/>
            <person name="Takenaka M."/>
            <person name="Takezawa D."/>
            <person name="Tomogane H."/>
            <person name="Tsuzuki M."/>
            <person name="Ueda T."/>
            <person name="Umeda M."/>
            <person name="Ward J."/>
            <person name="Watanabe Y."/>
            <person name="Yazaki K."/>
            <person name="Yokoyama R."/>
            <person name="Yoshitake Y."/>
            <person name="Yotsui I."/>
            <person name="Zachgo S."/>
            <person name="Schmutz J."/>
        </authorList>
    </citation>
    <scope>NUCLEOTIDE SEQUENCE [LARGE SCALE GENOMIC DNA]</scope>
    <source>
        <strain evidence="3">cv. B-3</strain>
    </source>
</reference>
<dbReference type="Proteomes" id="UP000264353">
    <property type="component" value="Chromosome A7"/>
</dbReference>
<evidence type="ECO:0000313" key="3">
    <source>
        <dbReference type="Proteomes" id="UP000264353"/>
    </source>
</evidence>
<gene>
    <name evidence="2" type="ORF">BRARA_G01342</name>
</gene>
<organism evidence="2 3">
    <name type="scientific">Brassica campestris</name>
    <name type="common">Field mustard</name>
    <dbReference type="NCBI Taxonomy" id="3711"/>
    <lineage>
        <taxon>Eukaryota</taxon>
        <taxon>Viridiplantae</taxon>
        <taxon>Streptophyta</taxon>
        <taxon>Embryophyta</taxon>
        <taxon>Tracheophyta</taxon>
        <taxon>Spermatophyta</taxon>
        <taxon>Magnoliopsida</taxon>
        <taxon>eudicotyledons</taxon>
        <taxon>Gunneridae</taxon>
        <taxon>Pentapetalae</taxon>
        <taxon>rosids</taxon>
        <taxon>malvids</taxon>
        <taxon>Brassicales</taxon>
        <taxon>Brassicaceae</taxon>
        <taxon>Brassiceae</taxon>
        <taxon>Brassica</taxon>
    </lineage>
</organism>
<feature type="region of interest" description="Disordered" evidence="1">
    <location>
        <begin position="18"/>
        <end position="37"/>
    </location>
</feature>
<dbReference type="EMBL" id="CM010634">
    <property type="protein sequence ID" value="RID53986.1"/>
    <property type="molecule type" value="Genomic_DNA"/>
</dbReference>
<name>A0A397YT38_BRACM</name>
<feature type="non-terminal residue" evidence="2">
    <location>
        <position position="1"/>
    </location>
</feature>
<dbReference type="AlphaFoldDB" id="A0A397YT38"/>
<proteinExistence type="predicted"/>
<accession>A0A397YT38</accession>
<protein>
    <submittedName>
        <fullName evidence="2">Uncharacterized protein</fullName>
    </submittedName>
</protein>
<evidence type="ECO:0000256" key="1">
    <source>
        <dbReference type="SAM" id="MobiDB-lite"/>
    </source>
</evidence>
<sequence>TSLRSHGRCLLLWHHQDSHRQMDGGDSPSPKFSDENENLDDAASEINGYSFPLSYIYMFNIYFIRTRSSSGRFVSALSSFLFVSRLW</sequence>
<evidence type="ECO:0000313" key="2">
    <source>
        <dbReference type="EMBL" id="RID53986.1"/>
    </source>
</evidence>